<accession>A0ABU0ZKJ4</accession>
<dbReference type="InterPro" id="IPR013148">
    <property type="entry name" value="Glyco_hydro_32_N"/>
</dbReference>
<feature type="domain" description="Glycosyl hydrolase family 32 C-terminal" evidence="7">
    <location>
        <begin position="340"/>
        <end position="463"/>
    </location>
</feature>
<evidence type="ECO:0000256" key="5">
    <source>
        <dbReference type="RuleBase" id="RU362110"/>
    </source>
</evidence>
<dbReference type="InterPro" id="IPR023296">
    <property type="entry name" value="Glyco_hydro_beta-prop_sf"/>
</dbReference>
<keyword evidence="3 5" id="KW-0378">Hydrolase</keyword>
<name>A0ABU0ZKJ4_9ACTN</name>
<dbReference type="SUPFAM" id="SSF75005">
    <property type="entry name" value="Arabinanase/levansucrase/invertase"/>
    <property type="match status" value="1"/>
</dbReference>
<dbReference type="InterPro" id="IPR013320">
    <property type="entry name" value="ConA-like_dom_sf"/>
</dbReference>
<reference evidence="8 9" key="1">
    <citation type="submission" date="2023-08" db="EMBL/GenBank/DDBJ databases">
        <title>Phytohabitans sansha sp. nov., isolated from marine sediment.</title>
        <authorList>
            <person name="Zhao Y."/>
            <person name="Yi K."/>
        </authorList>
    </citation>
    <scope>NUCLEOTIDE SEQUENCE [LARGE SCALE GENOMIC DNA]</scope>
    <source>
        <strain evidence="8 9">ZYX-F-186</strain>
    </source>
</reference>
<dbReference type="CDD" id="cd08996">
    <property type="entry name" value="GH32_FFase"/>
    <property type="match status" value="1"/>
</dbReference>
<dbReference type="InterPro" id="IPR001362">
    <property type="entry name" value="Glyco_hydro_32"/>
</dbReference>
<dbReference type="Pfam" id="PF08244">
    <property type="entry name" value="Glyco_hydro_32C"/>
    <property type="match status" value="1"/>
</dbReference>
<dbReference type="PANTHER" id="PTHR43101">
    <property type="entry name" value="BETA-FRUCTOSIDASE"/>
    <property type="match status" value="1"/>
</dbReference>
<dbReference type="SMART" id="SM00640">
    <property type="entry name" value="Glyco_32"/>
    <property type="match status" value="1"/>
</dbReference>
<dbReference type="InterPro" id="IPR013189">
    <property type="entry name" value="Glyco_hydro_32_C"/>
</dbReference>
<dbReference type="GO" id="GO:0016787">
    <property type="term" value="F:hydrolase activity"/>
    <property type="evidence" value="ECO:0007669"/>
    <property type="project" value="UniProtKB-KW"/>
</dbReference>
<sequence>MTARPLPVAHPRPRHGWINDPTAPLYSNGRYDLFVQHHPQAPTWGTIRWGWLTSRDLVHWQELPPALTPGSEGPDRHGCWSGCSFLDDDGHPRLAYTAVQQHDGAWAQTVALATLTGTDTWTKDPANPVISGPPPGLRVKAFRDPYVFRDGKKWTMLLGADVDGRGALLGYRSPDLRTWEFTGVVLAEQRLDGHPALRGAVWECPQLVKLGERWLLIVSVQESGILLRSAWALGDWDGNRFVPTASGVLDEGSRLYAAAALVQQSRVLIWGWIQETAAALGPDDWAGALSLPRELWLENNQVRSRPAAEWALLREDPVTRHSVALGRRSRLPGDLDRSVNLARLRGAAADIEVTWDSDPTARLLLGLRDATGNAVVLEWRAADQLLTVAPRLGGDQLSTFRVDLLHQCPPSLRIVIDAGVLEVFTPDGRALTARFPWPEPADLTIVAAAVGGEVTIGSFAAWPLSSWHANS</sequence>
<dbReference type="SUPFAM" id="SSF49899">
    <property type="entry name" value="Concanavalin A-like lectins/glucanases"/>
    <property type="match status" value="1"/>
</dbReference>
<comment type="caution">
    <text evidence="8">The sequence shown here is derived from an EMBL/GenBank/DDBJ whole genome shotgun (WGS) entry which is preliminary data.</text>
</comment>
<dbReference type="InterPro" id="IPR051214">
    <property type="entry name" value="GH32_Enzymes"/>
</dbReference>
<evidence type="ECO:0000256" key="3">
    <source>
        <dbReference type="ARBA" id="ARBA00022801"/>
    </source>
</evidence>
<feature type="domain" description="Glycosyl hydrolase family 32 N-terminal" evidence="6">
    <location>
        <begin position="10"/>
        <end position="306"/>
    </location>
</feature>
<evidence type="ECO:0000256" key="1">
    <source>
        <dbReference type="ARBA" id="ARBA00009902"/>
    </source>
</evidence>
<evidence type="ECO:0000313" key="8">
    <source>
        <dbReference type="EMBL" id="MDQ7907540.1"/>
    </source>
</evidence>
<evidence type="ECO:0000259" key="6">
    <source>
        <dbReference type="Pfam" id="PF00251"/>
    </source>
</evidence>
<dbReference type="PANTHER" id="PTHR43101:SF1">
    <property type="entry name" value="BETA-FRUCTOSIDASE"/>
    <property type="match status" value="1"/>
</dbReference>
<keyword evidence="4 5" id="KW-0326">Glycosidase</keyword>
<evidence type="ECO:0000256" key="2">
    <source>
        <dbReference type="ARBA" id="ARBA00012758"/>
    </source>
</evidence>
<dbReference type="RefSeq" id="WP_308714818.1">
    <property type="nucleotide sequence ID" value="NZ_JAVHUY010000023.1"/>
</dbReference>
<dbReference type="Proteomes" id="UP001230908">
    <property type="component" value="Unassembled WGS sequence"/>
</dbReference>
<evidence type="ECO:0000256" key="4">
    <source>
        <dbReference type="ARBA" id="ARBA00023295"/>
    </source>
</evidence>
<keyword evidence="9" id="KW-1185">Reference proteome</keyword>
<gene>
    <name evidence="8" type="ORF">RB614_23755</name>
</gene>
<dbReference type="Pfam" id="PF00251">
    <property type="entry name" value="Glyco_hydro_32N"/>
    <property type="match status" value="1"/>
</dbReference>
<comment type="similarity">
    <text evidence="1 5">Belongs to the glycosyl hydrolase 32 family.</text>
</comment>
<organism evidence="8 9">
    <name type="scientific">Phytohabitans maris</name>
    <dbReference type="NCBI Taxonomy" id="3071409"/>
    <lineage>
        <taxon>Bacteria</taxon>
        <taxon>Bacillati</taxon>
        <taxon>Actinomycetota</taxon>
        <taxon>Actinomycetes</taxon>
        <taxon>Micromonosporales</taxon>
        <taxon>Micromonosporaceae</taxon>
    </lineage>
</organism>
<evidence type="ECO:0000259" key="7">
    <source>
        <dbReference type="Pfam" id="PF08244"/>
    </source>
</evidence>
<dbReference type="Gene3D" id="2.115.10.20">
    <property type="entry name" value="Glycosyl hydrolase domain, family 43"/>
    <property type="match status" value="1"/>
</dbReference>
<proteinExistence type="inferred from homology"/>
<dbReference type="Gene3D" id="2.60.120.560">
    <property type="entry name" value="Exo-inulinase, domain 1"/>
    <property type="match status" value="1"/>
</dbReference>
<evidence type="ECO:0000313" key="9">
    <source>
        <dbReference type="Proteomes" id="UP001230908"/>
    </source>
</evidence>
<dbReference type="EMBL" id="JAVHUY010000023">
    <property type="protein sequence ID" value="MDQ7907540.1"/>
    <property type="molecule type" value="Genomic_DNA"/>
</dbReference>
<dbReference type="EC" id="3.2.1.26" evidence="2"/>
<protein>
    <recommendedName>
        <fullName evidence="2">beta-fructofuranosidase</fullName>
        <ecNumber evidence="2">3.2.1.26</ecNumber>
    </recommendedName>
</protein>